<dbReference type="KEGG" id="foc:127750243"/>
<dbReference type="GO" id="GO:0051016">
    <property type="term" value="P:barbed-end actin filament capping"/>
    <property type="evidence" value="ECO:0007669"/>
    <property type="project" value="TreeGrafter"/>
</dbReference>
<sequence>MSEEKFANAGKVAGLEIWRVENFDLKRVQKNDYGKFYIGDSYIVLSTKKCGGLLGLGSNSWDIHFWLGAETSQVS</sequence>
<feature type="domain" description="Gelsolin-like" evidence="2">
    <location>
        <begin position="23"/>
        <end position="73"/>
    </location>
</feature>
<reference evidence="4" key="1">
    <citation type="submission" date="2025-08" db="UniProtKB">
        <authorList>
            <consortium name="RefSeq"/>
        </authorList>
    </citation>
    <scope>IDENTIFICATION</scope>
    <source>
        <tissue evidence="4">Whole organism</tissue>
    </source>
</reference>
<name>A0A9C6X1B3_FRAOC</name>
<gene>
    <name evidence="4" type="primary">LOC127750243</name>
</gene>
<dbReference type="SUPFAM" id="SSF55753">
    <property type="entry name" value="Actin depolymerizing proteins"/>
    <property type="match status" value="1"/>
</dbReference>
<dbReference type="PANTHER" id="PTHR11977:SF123">
    <property type="entry name" value="GELSOLIN"/>
    <property type="match status" value="1"/>
</dbReference>
<dbReference type="GeneID" id="127750243"/>
<keyword evidence="1" id="KW-0677">Repeat</keyword>
<dbReference type="InterPro" id="IPR007122">
    <property type="entry name" value="Villin/Gelsolin"/>
</dbReference>
<evidence type="ECO:0000313" key="3">
    <source>
        <dbReference type="Proteomes" id="UP000504606"/>
    </source>
</evidence>
<dbReference type="GO" id="GO:0005546">
    <property type="term" value="F:phosphatidylinositol-4,5-bisphosphate binding"/>
    <property type="evidence" value="ECO:0007669"/>
    <property type="project" value="TreeGrafter"/>
</dbReference>
<dbReference type="InterPro" id="IPR007123">
    <property type="entry name" value="Gelsolin-like_dom"/>
</dbReference>
<evidence type="ECO:0000259" key="2">
    <source>
        <dbReference type="Pfam" id="PF00626"/>
    </source>
</evidence>
<dbReference type="PANTHER" id="PTHR11977">
    <property type="entry name" value="VILLIN"/>
    <property type="match status" value="1"/>
</dbReference>
<proteinExistence type="predicted"/>
<accession>A0A9C6X1B3</accession>
<evidence type="ECO:0000256" key="1">
    <source>
        <dbReference type="ARBA" id="ARBA00022737"/>
    </source>
</evidence>
<dbReference type="GO" id="GO:0015629">
    <property type="term" value="C:actin cytoskeleton"/>
    <property type="evidence" value="ECO:0007669"/>
    <property type="project" value="TreeGrafter"/>
</dbReference>
<keyword evidence="3" id="KW-1185">Reference proteome</keyword>
<dbReference type="GO" id="GO:0008154">
    <property type="term" value="P:actin polymerization or depolymerization"/>
    <property type="evidence" value="ECO:0007669"/>
    <property type="project" value="TreeGrafter"/>
</dbReference>
<organism evidence="3 4">
    <name type="scientific">Frankliniella occidentalis</name>
    <name type="common">Western flower thrips</name>
    <name type="synonym">Euthrips occidentalis</name>
    <dbReference type="NCBI Taxonomy" id="133901"/>
    <lineage>
        <taxon>Eukaryota</taxon>
        <taxon>Metazoa</taxon>
        <taxon>Ecdysozoa</taxon>
        <taxon>Arthropoda</taxon>
        <taxon>Hexapoda</taxon>
        <taxon>Insecta</taxon>
        <taxon>Pterygota</taxon>
        <taxon>Neoptera</taxon>
        <taxon>Paraneoptera</taxon>
        <taxon>Thysanoptera</taxon>
        <taxon>Terebrantia</taxon>
        <taxon>Thripoidea</taxon>
        <taxon>Thripidae</taxon>
        <taxon>Frankliniella</taxon>
    </lineage>
</organism>
<dbReference type="Pfam" id="PF00626">
    <property type="entry name" value="Gelsolin"/>
    <property type="match status" value="1"/>
</dbReference>
<dbReference type="AlphaFoldDB" id="A0A9C6X1B3"/>
<protein>
    <submittedName>
        <fullName evidence="4">Gelsolin, cytoplasmic-like</fullName>
    </submittedName>
</protein>
<dbReference type="InterPro" id="IPR029006">
    <property type="entry name" value="ADF-H/Gelsolin-like_dom_sf"/>
</dbReference>
<dbReference type="RefSeq" id="XP_052127295.1">
    <property type="nucleotide sequence ID" value="XM_052271335.1"/>
</dbReference>
<dbReference type="GO" id="GO:0051015">
    <property type="term" value="F:actin filament binding"/>
    <property type="evidence" value="ECO:0007669"/>
    <property type="project" value="InterPro"/>
</dbReference>
<dbReference type="GO" id="GO:0051014">
    <property type="term" value="P:actin filament severing"/>
    <property type="evidence" value="ECO:0007669"/>
    <property type="project" value="TreeGrafter"/>
</dbReference>
<dbReference type="GO" id="GO:0005737">
    <property type="term" value="C:cytoplasm"/>
    <property type="evidence" value="ECO:0007669"/>
    <property type="project" value="TreeGrafter"/>
</dbReference>
<dbReference type="Proteomes" id="UP000504606">
    <property type="component" value="Unplaced"/>
</dbReference>
<evidence type="ECO:0000313" key="4">
    <source>
        <dbReference type="RefSeq" id="XP_052127295.1"/>
    </source>
</evidence>
<dbReference type="OrthoDB" id="6375767at2759"/>
<dbReference type="Gene3D" id="3.40.20.10">
    <property type="entry name" value="Severin"/>
    <property type="match status" value="1"/>
</dbReference>